<dbReference type="InterPro" id="IPR015947">
    <property type="entry name" value="PUA-like_sf"/>
</dbReference>
<comment type="caution">
    <text evidence="15">The sequence shown here is derived from an EMBL/GenBank/DDBJ whole genome shotgun (WGS) entry which is preliminary data.</text>
</comment>
<dbReference type="SUPFAM" id="SSF88697">
    <property type="entry name" value="PUA domain-like"/>
    <property type="match status" value="1"/>
</dbReference>
<evidence type="ECO:0000256" key="2">
    <source>
        <dbReference type="ARBA" id="ARBA00005528"/>
    </source>
</evidence>
<evidence type="ECO:0000256" key="4">
    <source>
        <dbReference type="ARBA" id="ARBA00013673"/>
    </source>
</evidence>
<evidence type="ECO:0000256" key="10">
    <source>
        <dbReference type="ARBA" id="ARBA00025699"/>
    </source>
</evidence>
<organism evidence="15 16">
    <name type="scientific">Candidatus Anaerostipes excrementavium</name>
    <dbReference type="NCBI Taxonomy" id="2838463"/>
    <lineage>
        <taxon>Bacteria</taxon>
        <taxon>Bacillati</taxon>
        <taxon>Bacillota</taxon>
        <taxon>Clostridia</taxon>
        <taxon>Lachnospirales</taxon>
        <taxon>Lachnospiraceae</taxon>
        <taxon>Anaerostipes</taxon>
    </lineage>
</organism>
<dbReference type="Pfam" id="PF04452">
    <property type="entry name" value="Methyltrans_RNA"/>
    <property type="match status" value="1"/>
</dbReference>
<evidence type="ECO:0000256" key="3">
    <source>
        <dbReference type="ARBA" id="ARBA00012328"/>
    </source>
</evidence>
<dbReference type="PANTHER" id="PTHR30027">
    <property type="entry name" value="RIBOSOMAL RNA SMALL SUBUNIT METHYLTRANSFERASE E"/>
    <property type="match status" value="1"/>
</dbReference>
<proteinExistence type="inferred from homology"/>
<evidence type="ECO:0000256" key="8">
    <source>
        <dbReference type="ARBA" id="ARBA00022679"/>
    </source>
</evidence>
<dbReference type="GO" id="GO:0070475">
    <property type="term" value="P:rRNA base methylation"/>
    <property type="evidence" value="ECO:0007669"/>
    <property type="project" value="TreeGrafter"/>
</dbReference>
<reference evidence="15" key="1">
    <citation type="journal article" date="2021" name="PeerJ">
        <title>Extensive microbial diversity within the chicken gut microbiome revealed by metagenomics and culture.</title>
        <authorList>
            <person name="Gilroy R."/>
            <person name="Ravi A."/>
            <person name="Getino M."/>
            <person name="Pursley I."/>
            <person name="Horton D.L."/>
            <person name="Alikhan N.F."/>
            <person name="Baker D."/>
            <person name="Gharbi K."/>
            <person name="Hall N."/>
            <person name="Watson M."/>
            <person name="Adriaenssens E.M."/>
            <person name="Foster-Nyarko E."/>
            <person name="Jarju S."/>
            <person name="Secka A."/>
            <person name="Antonio M."/>
            <person name="Oren A."/>
            <person name="Chaudhuri R.R."/>
            <person name="La Ragione R."/>
            <person name="Hildebrand F."/>
            <person name="Pallen M.J."/>
        </authorList>
    </citation>
    <scope>NUCLEOTIDE SEQUENCE</scope>
    <source>
        <strain evidence="15">CHK191-13928</strain>
    </source>
</reference>
<dbReference type="PIRSF" id="PIRSF015601">
    <property type="entry name" value="MTase_slr0722"/>
    <property type="match status" value="1"/>
</dbReference>
<dbReference type="InterPro" id="IPR006700">
    <property type="entry name" value="RsmE"/>
</dbReference>
<dbReference type="InterPro" id="IPR046887">
    <property type="entry name" value="RsmE_PUA-like"/>
</dbReference>
<dbReference type="PANTHER" id="PTHR30027:SF3">
    <property type="entry name" value="16S RRNA (URACIL(1498)-N(3))-METHYLTRANSFERASE"/>
    <property type="match status" value="1"/>
</dbReference>
<evidence type="ECO:0000256" key="7">
    <source>
        <dbReference type="ARBA" id="ARBA00022603"/>
    </source>
</evidence>
<feature type="domain" description="Ribosomal RNA small subunit methyltransferase E PUA-like" evidence="14">
    <location>
        <begin position="19"/>
        <end position="65"/>
    </location>
</feature>
<evidence type="ECO:0000256" key="9">
    <source>
        <dbReference type="ARBA" id="ARBA00022691"/>
    </source>
</evidence>
<dbReference type="EC" id="2.1.1.193" evidence="3 12"/>
<sequence>MHRFFVKEDQIQEDKIWICGSDVNHIKNVLRMKPGEKVFLSCENDLEYECSLEEFGEDGICARILDIHGMETELETELILYQGLPKGDKMEWIIQKAVELGASKIVPVRMKRCVVKLDAKKAKKKVSRWNSIAQSAAKQARRGKIPVVTEVMDFKEAMEDAKSLDMFLVPYEEAKGMEHSRELFQKAKEKKSIGIIIGPEGGFDKEEIESAKLAGGNVLTLGKRILRTETAGMTMLSILMFLLEK</sequence>
<dbReference type="Pfam" id="PF20260">
    <property type="entry name" value="PUA_4"/>
    <property type="match status" value="1"/>
</dbReference>
<feature type="domain" description="Ribosomal RNA small subunit methyltransferase E methyltransferase" evidence="13">
    <location>
        <begin position="73"/>
        <end position="240"/>
    </location>
</feature>
<evidence type="ECO:0000313" key="15">
    <source>
        <dbReference type="EMBL" id="HIX68075.1"/>
    </source>
</evidence>
<dbReference type="GO" id="GO:0005737">
    <property type="term" value="C:cytoplasm"/>
    <property type="evidence" value="ECO:0007669"/>
    <property type="project" value="UniProtKB-SubCell"/>
</dbReference>
<comment type="similarity">
    <text evidence="2 12">Belongs to the RNA methyltransferase RsmE family.</text>
</comment>
<dbReference type="EMBL" id="DXEM01000027">
    <property type="protein sequence ID" value="HIX68075.1"/>
    <property type="molecule type" value="Genomic_DNA"/>
</dbReference>
<evidence type="ECO:0000256" key="6">
    <source>
        <dbReference type="ARBA" id="ARBA00022552"/>
    </source>
</evidence>
<evidence type="ECO:0000313" key="16">
    <source>
        <dbReference type="Proteomes" id="UP000886721"/>
    </source>
</evidence>
<evidence type="ECO:0000256" key="12">
    <source>
        <dbReference type="PIRNR" id="PIRNR015601"/>
    </source>
</evidence>
<evidence type="ECO:0000259" key="14">
    <source>
        <dbReference type="Pfam" id="PF20260"/>
    </source>
</evidence>
<comment type="catalytic activity">
    <reaction evidence="11 12">
        <text>uridine(1498) in 16S rRNA + S-adenosyl-L-methionine = N(3)-methyluridine(1498) in 16S rRNA + S-adenosyl-L-homocysteine + H(+)</text>
        <dbReference type="Rhea" id="RHEA:42920"/>
        <dbReference type="Rhea" id="RHEA-COMP:10283"/>
        <dbReference type="Rhea" id="RHEA-COMP:10284"/>
        <dbReference type="ChEBI" id="CHEBI:15378"/>
        <dbReference type="ChEBI" id="CHEBI:57856"/>
        <dbReference type="ChEBI" id="CHEBI:59789"/>
        <dbReference type="ChEBI" id="CHEBI:65315"/>
        <dbReference type="ChEBI" id="CHEBI:74502"/>
        <dbReference type="EC" id="2.1.1.193"/>
    </reaction>
</comment>
<dbReference type="AlphaFoldDB" id="A0A9D1WXZ1"/>
<dbReference type="InterPro" id="IPR046886">
    <property type="entry name" value="RsmE_MTase_dom"/>
</dbReference>
<evidence type="ECO:0000256" key="5">
    <source>
        <dbReference type="ARBA" id="ARBA00022490"/>
    </source>
</evidence>
<keyword evidence="5 12" id="KW-0963">Cytoplasm</keyword>
<keyword evidence="6 12" id="KW-0698">rRNA processing</keyword>
<dbReference type="SUPFAM" id="SSF75217">
    <property type="entry name" value="alpha/beta knot"/>
    <property type="match status" value="1"/>
</dbReference>
<accession>A0A9D1WXZ1</accession>
<comment type="function">
    <text evidence="10 12">Specifically methylates the N3 position of the uracil ring of uridine 1498 (m3U1498) in 16S rRNA. Acts on the fully assembled 30S ribosomal subunit.</text>
</comment>
<dbReference type="Gene3D" id="2.40.240.20">
    <property type="entry name" value="Hypothetical PUA domain-like, domain 1"/>
    <property type="match status" value="1"/>
</dbReference>
<reference evidence="15" key="2">
    <citation type="submission" date="2021-04" db="EMBL/GenBank/DDBJ databases">
        <authorList>
            <person name="Gilroy R."/>
        </authorList>
    </citation>
    <scope>NUCLEOTIDE SEQUENCE</scope>
    <source>
        <strain evidence="15">CHK191-13928</strain>
    </source>
</reference>
<evidence type="ECO:0000256" key="1">
    <source>
        <dbReference type="ARBA" id="ARBA00004496"/>
    </source>
</evidence>
<evidence type="ECO:0000256" key="11">
    <source>
        <dbReference type="ARBA" id="ARBA00047944"/>
    </source>
</evidence>
<dbReference type="CDD" id="cd18084">
    <property type="entry name" value="RsmE-like"/>
    <property type="match status" value="1"/>
</dbReference>
<protein>
    <recommendedName>
        <fullName evidence="4 12">Ribosomal RNA small subunit methyltransferase E</fullName>
        <ecNumber evidence="3 12">2.1.1.193</ecNumber>
    </recommendedName>
</protein>
<comment type="subcellular location">
    <subcellularLocation>
        <location evidence="1 12">Cytoplasm</location>
    </subcellularLocation>
</comment>
<gene>
    <name evidence="15" type="ORF">H9735_08175</name>
</gene>
<dbReference type="NCBIfam" id="TIGR00046">
    <property type="entry name" value="RsmE family RNA methyltransferase"/>
    <property type="match status" value="1"/>
</dbReference>
<dbReference type="InterPro" id="IPR029028">
    <property type="entry name" value="Alpha/beta_knot_MTases"/>
</dbReference>
<keyword evidence="7 12" id="KW-0489">Methyltransferase</keyword>
<evidence type="ECO:0000259" key="13">
    <source>
        <dbReference type="Pfam" id="PF04452"/>
    </source>
</evidence>
<dbReference type="NCBIfam" id="NF008692">
    <property type="entry name" value="PRK11713.1-5"/>
    <property type="match status" value="1"/>
</dbReference>
<dbReference type="Gene3D" id="3.40.1280.10">
    <property type="match status" value="1"/>
</dbReference>
<name>A0A9D1WXZ1_9FIRM</name>
<dbReference type="Proteomes" id="UP000886721">
    <property type="component" value="Unassembled WGS sequence"/>
</dbReference>
<keyword evidence="8 12" id="KW-0808">Transferase</keyword>
<dbReference type="GO" id="GO:0070042">
    <property type="term" value="F:rRNA (uridine-N3-)-methyltransferase activity"/>
    <property type="evidence" value="ECO:0007669"/>
    <property type="project" value="TreeGrafter"/>
</dbReference>
<keyword evidence="9 12" id="KW-0949">S-adenosyl-L-methionine</keyword>
<dbReference type="InterPro" id="IPR029026">
    <property type="entry name" value="tRNA_m1G_MTases_N"/>
</dbReference>